<protein>
    <recommendedName>
        <fullName evidence="2">Peptidase S9 prolyl oligopeptidase catalytic domain-containing protein</fullName>
    </recommendedName>
</protein>
<dbReference type="GO" id="GO:0006508">
    <property type="term" value="P:proteolysis"/>
    <property type="evidence" value="ECO:0007669"/>
    <property type="project" value="InterPro"/>
</dbReference>
<dbReference type="AlphaFoldDB" id="A0A2G9TRJ3"/>
<evidence type="ECO:0000259" key="2">
    <source>
        <dbReference type="Pfam" id="PF00326"/>
    </source>
</evidence>
<dbReference type="InterPro" id="IPR029058">
    <property type="entry name" value="AB_hydrolase_fold"/>
</dbReference>
<dbReference type="PANTHER" id="PTHR42776:SF4">
    <property type="entry name" value="ACYLAMINO-ACID-RELEASING ENZYME"/>
    <property type="match status" value="1"/>
</dbReference>
<reference evidence="3 4" key="1">
    <citation type="submission" date="2015-09" db="EMBL/GenBank/DDBJ databases">
        <title>Draft genome of the parasitic nematode Teladorsagia circumcincta isolate WARC Sus (inbred).</title>
        <authorList>
            <person name="Mitreva M."/>
        </authorList>
    </citation>
    <scope>NUCLEOTIDE SEQUENCE [LARGE SCALE GENOMIC DNA]</scope>
    <source>
        <strain evidence="3 4">S</strain>
    </source>
</reference>
<feature type="non-terminal residue" evidence="3">
    <location>
        <position position="152"/>
    </location>
</feature>
<organism evidence="3 4">
    <name type="scientific">Teladorsagia circumcincta</name>
    <name type="common">Brown stomach worm</name>
    <name type="synonym">Ostertagia circumcincta</name>
    <dbReference type="NCBI Taxonomy" id="45464"/>
    <lineage>
        <taxon>Eukaryota</taxon>
        <taxon>Metazoa</taxon>
        <taxon>Ecdysozoa</taxon>
        <taxon>Nematoda</taxon>
        <taxon>Chromadorea</taxon>
        <taxon>Rhabditida</taxon>
        <taxon>Rhabditina</taxon>
        <taxon>Rhabditomorpha</taxon>
        <taxon>Strongyloidea</taxon>
        <taxon>Trichostrongylidae</taxon>
        <taxon>Teladorsagia</taxon>
    </lineage>
</organism>
<feature type="domain" description="Peptidase S9 prolyl oligopeptidase catalytic" evidence="2">
    <location>
        <begin position="2"/>
        <end position="94"/>
    </location>
</feature>
<keyword evidence="1" id="KW-0378">Hydrolase</keyword>
<proteinExistence type="predicted"/>
<name>A0A2G9TRJ3_TELCI</name>
<accession>A0A2G9TRJ3</accession>
<dbReference type="SUPFAM" id="SSF53474">
    <property type="entry name" value="alpha/beta-Hydrolases"/>
    <property type="match status" value="1"/>
</dbReference>
<evidence type="ECO:0000313" key="3">
    <source>
        <dbReference type="EMBL" id="PIO60611.1"/>
    </source>
</evidence>
<dbReference type="EMBL" id="KZ355110">
    <property type="protein sequence ID" value="PIO60611.1"/>
    <property type="molecule type" value="Genomic_DNA"/>
</dbReference>
<dbReference type="InterPro" id="IPR001375">
    <property type="entry name" value="Peptidase_S9_cat"/>
</dbReference>
<dbReference type="GO" id="GO:0004252">
    <property type="term" value="F:serine-type endopeptidase activity"/>
    <property type="evidence" value="ECO:0007669"/>
    <property type="project" value="TreeGrafter"/>
</dbReference>
<sequence>GFYKSCVAHNPVLNMVAMHEITDIPEWTLIEGTGKIGDWTKVLSEEQQKMMFSSSPIAHVDKVITPYLLLIGEKDLRVPPHYRAFVRNLLARGIPCKNISDWTKPAIEHVYQCRQRFVLNEVYARYGGFTVPKQVSMSELADIDVINSVASV</sequence>
<dbReference type="Pfam" id="PF00326">
    <property type="entry name" value="Peptidase_S9"/>
    <property type="match status" value="1"/>
</dbReference>
<gene>
    <name evidence="3" type="ORF">TELCIR_17888</name>
</gene>
<dbReference type="Gene3D" id="3.40.50.1820">
    <property type="entry name" value="alpha/beta hydrolase"/>
    <property type="match status" value="1"/>
</dbReference>
<dbReference type="Proteomes" id="UP000230423">
    <property type="component" value="Unassembled WGS sequence"/>
</dbReference>
<keyword evidence="4" id="KW-1185">Reference proteome</keyword>
<dbReference type="OrthoDB" id="416344at2759"/>
<feature type="non-terminal residue" evidence="3">
    <location>
        <position position="1"/>
    </location>
</feature>
<dbReference type="PANTHER" id="PTHR42776">
    <property type="entry name" value="SERINE PEPTIDASE S9 FAMILY MEMBER"/>
    <property type="match status" value="1"/>
</dbReference>
<evidence type="ECO:0000313" key="4">
    <source>
        <dbReference type="Proteomes" id="UP000230423"/>
    </source>
</evidence>
<evidence type="ECO:0000256" key="1">
    <source>
        <dbReference type="ARBA" id="ARBA00022801"/>
    </source>
</evidence>